<name>T0D7Z8_ALIAG</name>
<sequence>MDNEKLARIEEQVNGLRDDVVEIKDTIREQNVDMKTSLASVIQEISKVSERFVPRDQIMLMVQHRNERDDAQDSRLDKLEKKVDSLTAWRWYLAGAIALLGFIIVILGDVVSHLWK</sequence>
<accession>A0A9E7CXK5</accession>
<dbReference type="EMBL" id="CP080467">
    <property type="protein sequence ID" value="UNO48066.1"/>
    <property type="molecule type" value="Genomic_DNA"/>
</dbReference>
<gene>
    <name evidence="1" type="ORF">K1I37_15440</name>
</gene>
<proteinExistence type="predicted"/>
<accession>T0D7Z8</accession>
<keyword evidence="2" id="KW-1185">Reference proteome</keyword>
<evidence type="ECO:0000313" key="2">
    <source>
        <dbReference type="Proteomes" id="UP000829401"/>
    </source>
</evidence>
<dbReference type="Proteomes" id="UP000829401">
    <property type="component" value="Chromosome"/>
</dbReference>
<dbReference type="KEGG" id="aaco:K1I37_15440"/>
<protein>
    <submittedName>
        <fullName evidence="1">Uncharacterized protein</fullName>
    </submittedName>
</protein>
<dbReference type="AlphaFoldDB" id="T0D7Z8"/>
<organism evidence="1 2">
    <name type="scientific">Alicyclobacillus acidoterrestris (strain ATCC 49025 / DSM 3922 / CIP 106132 / NCIMB 13137 / GD3B)</name>
    <dbReference type="NCBI Taxonomy" id="1356854"/>
    <lineage>
        <taxon>Bacteria</taxon>
        <taxon>Bacillati</taxon>
        <taxon>Bacillota</taxon>
        <taxon>Bacilli</taxon>
        <taxon>Bacillales</taxon>
        <taxon>Alicyclobacillaceae</taxon>
        <taxon>Alicyclobacillus</taxon>
    </lineage>
</organism>
<dbReference type="RefSeq" id="WP_021296046.1">
    <property type="nucleotide sequence ID" value="NZ_AURB01000124.1"/>
</dbReference>
<reference evidence="2" key="1">
    <citation type="journal article" date="2022" name="G3 (Bethesda)">
        <title>Unveiling the complete genome sequence of Alicyclobacillus acidoterrestris DSM 3922T, a taint-producing strain.</title>
        <authorList>
            <person name="Leonardo I.C."/>
            <person name="Barreto Crespo M.T."/>
            <person name="Gaspar F.B."/>
        </authorList>
    </citation>
    <scope>NUCLEOTIDE SEQUENCE [LARGE SCALE GENOMIC DNA]</scope>
    <source>
        <strain evidence="2">DSM 3922</strain>
    </source>
</reference>
<dbReference type="STRING" id="1356854.N007_05005"/>
<evidence type="ECO:0000313" key="1">
    <source>
        <dbReference type="EMBL" id="UNO48066.1"/>
    </source>
</evidence>